<dbReference type="AlphaFoldDB" id="A0A1D6I4I6"/>
<dbReference type="InParanoid" id="A0A1D6I4I6"/>
<dbReference type="SMART" id="SM00355">
    <property type="entry name" value="ZnF_C2H2"/>
    <property type="match status" value="10"/>
</dbReference>
<dbReference type="ExpressionAtlas" id="A0A1D6I4I6">
    <property type="expression patterns" value="baseline"/>
</dbReference>
<feature type="compositionally biased region" description="Basic and acidic residues" evidence="1">
    <location>
        <begin position="133"/>
        <end position="142"/>
    </location>
</feature>
<feature type="region of interest" description="Disordered" evidence="1">
    <location>
        <begin position="952"/>
        <end position="986"/>
    </location>
</feature>
<gene>
    <name evidence="2" type="ORF">ZEAMMB73_Zm00001d020524</name>
</gene>
<dbReference type="PROSITE" id="PS00028">
    <property type="entry name" value="ZINC_FINGER_C2H2_1"/>
    <property type="match status" value="3"/>
</dbReference>
<reference evidence="2" key="1">
    <citation type="submission" date="2015-12" db="EMBL/GenBank/DDBJ databases">
        <title>Update maize B73 reference genome by single molecule sequencing technologies.</title>
        <authorList>
            <consortium name="Maize Genome Sequencing Project"/>
            <person name="Ware D."/>
        </authorList>
    </citation>
    <scope>NUCLEOTIDE SEQUENCE [LARGE SCALE GENOMIC DNA]</scope>
    <source>
        <tissue evidence="2">Seedling</tissue>
    </source>
</reference>
<dbReference type="Gene3D" id="3.30.160.60">
    <property type="entry name" value="Classic Zinc Finger"/>
    <property type="match status" value="8"/>
</dbReference>
<dbReference type="InterPro" id="IPR003604">
    <property type="entry name" value="Matrin/U1-like-C_Znf_C2H2"/>
</dbReference>
<dbReference type="GO" id="GO:0003676">
    <property type="term" value="F:nucleic acid binding"/>
    <property type="evidence" value="ECO:0007669"/>
    <property type="project" value="InterPro"/>
</dbReference>
<feature type="region of interest" description="Disordered" evidence="1">
    <location>
        <begin position="1147"/>
        <end position="1223"/>
    </location>
</feature>
<feature type="region of interest" description="Disordered" evidence="1">
    <location>
        <begin position="273"/>
        <end position="298"/>
    </location>
</feature>
<dbReference type="GO" id="GO:0008270">
    <property type="term" value="F:zinc ion binding"/>
    <property type="evidence" value="ECO:0007669"/>
    <property type="project" value="InterPro"/>
</dbReference>
<dbReference type="PaxDb" id="4577-GRMZM2G367777_P01"/>
<dbReference type="PROSITE" id="PS50157">
    <property type="entry name" value="ZINC_FINGER_C2H2_2"/>
    <property type="match status" value="1"/>
</dbReference>
<dbReference type="InterPro" id="IPR036236">
    <property type="entry name" value="Znf_C2H2_sf"/>
</dbReference>
<dbReference type="SUPFAM" id="SSF57667">
    <property type="entry name" value="beta-beta-alpha zinc fingers"/>
    <property type="match status" value="7"/>
</dbReference>
<name>A0A1D6I4I6_MAIZE</name>
<sequence length="1223" mass="135196">MTVPCAVDPLLVIREALLSQLQKDRLRQEIIQVELAKIERAMVLCKCNSSHHGIAADDVEWTKPAPFTFREQSMRPWRWSVSQECYVDVDEVHDRKQKEGRHRSVVLKSEKPAMEDGECLRPCCNGKASQENSKVEDQKSQESSETIQPKTTLPSVKWELTGITIPVKKKKRHQKLSCEICQVQATSEHSLQEHRAGRKHQLKEAINQKVQLTEESSSSTEQKTSSIKWSCSTCQANSTSESDMKEHLNGRTHRQNIKAQLMESDGIAKTNELQEPECPKNNAPQHSEKPPPMSSTHCLANSTHELELRGHLLAKPQALLDEISNLSRNSESREATVLPNIAPQHTEQTPGSNCSILQADSDCKLDLEHQFGAKIHQLNVQDLLEEAKKTGDFPPEIAKDQQPPSEWGCVICQAKCYSAPQFAQHCRGKKHQKKVEALQGGVDAKSSNLTTVHKAASNGSDSNSSSSEKVEDQTALWSCGICNPQCNSESMLAGHCEEEEHMEKHKLRYFCEVCNLKCNSEKMLAHHLCGKDSSMLVTRDALLSQLQKDRLRQEIILAELAKIERAMALRASPGAPFSVVKLQEMPRSREAFGSADLIVAVGVDNGMEEKKDSATSLQASSLVHRKMPAAEYLVRECLKTSCGAGNAAGRRQNAALDETRLPKETTPPLIKWRCDICLVEAPTKGHLQQHCAGHKHKSKVATLVPRNNANSHKANAAAAANPGDVRQSDEKPRLTWVCRFCQSNCTCRSDLESHLRGKRHKAKIQCLLEECKNMAVIYSYRSANSQPNLATQEEDNGPASAWNCRLCQAKCNCPSDLANHLRGKRHQLNFLVLQVEGKQYLSEWGCGICQAKCDSVSQLESHWSSRGHQQKVQALRGGGQTASSVDEGIHRTTYVCKLCNLHCNSKTTLAEHRRGKNHTLKAKKRLSLSFCEACTGPLFCLPAHRLLPCANPPRHRSRKSAAPAPPARFPSQRPHSPPPSSRMEGCAHGWKVAHKEDADEHSWKVAPNRASAATPADGRLRHQIARMEDPPPPPLPKSCIRGALKFRGRSTLSRSVDGRSQISSRHYRARPVNSHISPRHSLGASTAIHGWQTIPSSRFMKVLFLRLGFSGVADMKIRRSEWGGALVAPRRSGSLSARISAALSGGLVPAPPTGGQLRHIPQGPAGAAPGSEDGQAHRHHRGEQGPRRPAGLLGRHRRQALHGRRQGRPQGQVLVAHHSARGP</sequence>
<proteinExistence type="predicted"/>
<dbReference type="PANTHER" id="PTHR47487:SF19">
    <property type="entry name" value="ZINC FINGER PROTEIN 346"/>
    <property type="match status" value="1"/>
</dbReference>
<dbReference type="Pfam" id="PF12874">
    <property type="entry name" value="zf-met"/>
    <property type="match status" value="9"/>
</dbReference>
<dbReference type="OMA" id="CGMNFHQ"/>
<evidence type="ECO:0000313" key="2">
    <source>
        <dbReference type="EMBL" id="ONM55053.1"/>
    </source>
</evidence>
<dbReference type="EMBL" id="CM007650">
    <property type="protein sequence ID" value="ONM55053.1"/>
    <property type="molecule type" value="Genomic_DNA"/>
</dbReference>
<feature type="compositionally biased region" description="Basic residues" evidence="1">
    <location>
        <begin position="1194"/>
        <end position="1207"/>
    </location>
</feature>
<evidence type="ECO:0000256" key="1">
    <source>
        <dbReference type="SAM" id="MobiDB-lite"/>
    </source>
</evidence>
<dbReference type="SMART" id="SM00451">
    <property type="entry name" value="ZnF_U1"/>
    <property type="match status" value="9"/>
</dbReference>
<protein>
    <submittedName>
        <fullName evidence="2">Zinc finger protein 346</fullName>
    </submittedName>
</protein>
<dbReference type="InterPro" id="IPR013087">
    <property type="entry name" value="Znf_C2H2_type"/>
</dbReference>
<accession>A0A1D6I4I6</accession>
<feature type="region of interest" description="Disordered" evidence="1">
    <location>
        <begin position="130"/>
        <end position="150"/>
    </location>
</feature>
<organism evidence="2">
    <name type="scientific">Zea mays</name>
    <name type="common">Maize</name>
    <dbReference type="NCBI Taxonomy" id="4577"/>
    <lineage>
        <taxon>Eukaryota</taxon>
        <taxon>Viridiplantae</taxon>
        <taxon>Streptophyta</taxon>
        <taxon>Embryophyta</taxon>
        <taxon>Tracheophyta</taxon>
        <taxon>Spermatophyta</taxon>
        <taxon>Magnoliopsida</taxon>
        <taxon>Liliopsida</taxon>
        <taxon>Poales</taxon>
        <taxon>Poaceae</taxon>
        <taxon>PACMAD clade</taxon>
        <taxon>Panicoideae</taxon>
        <taxon>Andropogonodae</taxon>
        <taxon>Andropogoneae</taxon>
        <taxon>Tripsacinae</taxon>
        <taxon>Zea</taxon>
    </lineage>
</organism>
<dbReference type="PANTHER" id="PTHR47487">
    <property type="entry name" value="OS06G0651300 PROTEIN-RELATED"/>
    <property type="match status" value="1"/>
</dbReference>